<protein>
    <recommendedName>
        <fullName evidence="5">protein adenylyltransferase</fullName>
        <ecNumber evidence="5">2.7.7.108</ecNumber>
    </recommendedName>
</protein>
<dbReference type="InterPro" id="IPR012340">
    <property type="entry name" value="NA-bd_OB-fold"/>
</dbReference>
<name>A0A0M4LIT1_9HYPH</name>
<evidence type="ECO:0000256" key="3">
    <source>
        <dbReference type="ARBA" id="ARBA00022741"/>
    </source>
</evidence>
<dbReference type="OrthoDB" id="7926176at2"/>
<accession>A0A0M4LIT1</accession>
<keyword evidence="2" id="KW-0548">Nucleotidyltransferase</keyword>
<gene>
    <name evidence="9" type="ORF">PU02_0225</name>
</gene>
<comment type="catalytic activity">
    <reaction evidence="6">
        <text>L-threonyl-[protein] + ATP = 3-O-(5'-adenylyl)-L-threonyl-[protein] + diphosphate</text>
        <dbReference type="Rhea" id="RHEA:54292"/>
        <dbReference type="Rhea" id="RHEA-COMP:11060"/>
        <dbReference type="Rhea" id="RHEA-COMP:13847"/>
        <dbReference type="ChEBI" id="CHEBI:30013"/>
        <dbReference type="ChEBI" id="CHEBI:30616"/>
        <dbReference type="ChEBI" id="CHEBI:33019"/>
        <dbReference type="ChEBI" id="CHEBI:138113"/>
        <dbReference type="EC" id="2.7.7.108"/>
    </reaction>
</comment>
<organism evidence="9 10">
    <name type="scientific">Bartonella ancashensis</name>
    <dbReference type="NCBI Taxonomy" id="1318743"/>
    <lineage>
        <taxon>Bacteria</taxon>
        <taxon>Pseudomonadati</taxon>
        <taxon>Pseudomonadota</taxon>
        <taxon>Alphaproteobacteria</taxon>
        <taxon>Hyphomicrobiales</taxon>
        <taxon>Bartonellaceae</taxon>
        <taxon>Bartonella</taxon>
    </lineage>
</organism>
<dbReference type="Gene3D" id="1.10.3290.10">
    <property type="entry name" value="Fido-like domain"/>
    <property type="match status" value="1"/>
</dbReference>
<evidence type="ECO:0000256" key="1">
    <source>
        <dbReference type="ARBA" id="ARBA00022679"/>
    </source>
</evidence>
<keyword evidence="10" id="KW-1185">Reference proteome</keyword>
<dbReference type="KEGG" id="banc:PU02_0225"/>
<dbReference type="GO" id="GO:0005524">
    <property type="term" value="F:ATP binding"/>
    <property type="evidence" value="ECO:0007669"/>
    <property type="project" value="UniProtKB-KW"/>
</dbReference>
<evidence type="ECO:0000313" key="9">
    <source>
        <dbReference type="EMBL" id="ALE03039.1"/>
    </source>
</evidence>
<dbReference type="EC" id="2.7.7.108" evidence="5"/>
<dbReference type="InterPro" id="IPR036597">
    <property type="entry name" value="Fido-like_dom_sf"/>
</dbReference>
<dbReference type="AlphaFoldDB" id="A0A0M4LIT1"/>
<dbReference type="Proteomes" id="UP000057213">
    <property type="component" value="Chromosome"/>
</dbReference>
<dbReference type="SUPFAM" id="SSF140931">
    <property type="entry name" value="Fic-like"/>
    <property type="match status" value="1"/>
</dbReference>
<evidence type="ECO:0000259" key="8">
    <source>
        <dbReference type="PROSITE" id="PS51459"/>
    </source>
</evidence>
<dbReference type="PATRIC" id="fig|1318743.3.peg.234"/>
<evidence type="ECO:0000256" key="6">
    <source>
        <dbReference type="ARBA" id="ARBA00047939"/>
    </source>
</evidence>
<dbReference type="InterPro" id="IPR003812">
    <property type="entry name" value="Fido"/>
</dbReference>
<dbReference type="InterPro" id="IPR041533">
    <property type="entry name" value="Bep_BID"/>
</dbReference>
<proteinExistence type="predicted"/>
<dbReference type="GO" id="GO:0051302">
    <property type="term" value="P:regulation of cell division"/>
    <property type="evidence" value="ECO:0007669"/>
    <property type="project" value="TreeGrafter"/>
</dbReference>
<evidence type="ECO:0000256" key="5">
    <source>
        <dbReference type="ARBA" id="ARBA00034531"/>
    </source>
</evidence>
<dbReference type="EMBL" id="CP010401">
    <property type="protein sequence ID" value="ALE03039.1"/>
    <property type="molecule type" value="Genomic_DNA"/>
</dbReference>
<comment type="catalytic activity">
    <reaction evidence="7">
        <text>L-tyrosyl-[protein] + ATP = O-(5'-adenylyl)-L-tyrosyl-[protein] + diphosphate</text>
        <dbReference type="Rhea" id="RHEA:54288"/>
        <dbReference type="Rhea" id="RHEA-COMP:10136"/>
        <dbReference type="Rhea" id="RHEA-COMP:13846"/>
        <dbReference type="ChEBI" id="CHEBI:30616"/>
        <dbReference type="ChEBI" id="CHEBI:33019"/>
        <dbReference type="ChEBI" id="CHEBI:46858"/>
        <dbReference type="ChEBI" id="CHEBI:83624"/>
        <dbReference type="EC" id="2.7.7.108"/>
    </reaction>
</comment>
<dbReference type="GO" id="GO:0070733">
    <property type="term" value="F:AMPylase activity"/>
    <property type="evidence" value="ECO:0007669"/>
    <property type="project" value="UniProtKB-EC"/>
</dbReference>
<reference evidence="9 10" key="1">
    <citation type="journal article" date="2015" name="Genome Announc.">
        <title>Complete Genome Sequence of Bartonella ancashensis Strain 20.00, Isolated from the Blood of a Patient with Verruga Peruana.</title>
        <authorList>
            <person name="Hang J."/>
            <person name="Mullins K.E."/>
            <person name="Clifford R.J."/>
            <person name="Onmus-Leone F."/>
            <person name="Yang Y."/>
            <person name="Jiang J."/>
            <person name="Leguia M."/>
            <person name="Kasper M.R."/>
            <person name="Maguina C."/>
            <person name="Lesho E.P."/>
            <person name="Jarman R.G."/>
            <person name="Richards A.L."/>
            <person name="Blazes D."/>
        </authorList>
    </citation>
    <scope>NUCLEOTIDE SEQUENCE [LARGE SCALE GENOMIC DNA]</scope>
    <source>
        <strain evidence="9 10">20.00</strain>
    </source>
</reference>
<feature type="domain" description="Fido" evidence="8">
    <location>
        <begin position="54"/>
        <end position="206"/>
    </location>
</feature>
<evidence type="ECO:0000256" key="4">
    <source>
        <dbReference type="ARBA" id="ARBA00022840"/>
    </source>
</evidence>
<keyword evidence="3" id="KW-0547">Nucleotide-binding</keyword>
<dbReference type="Pfam" id="PF17841">
    <property type="entry name" value="Bep_C_terminal"/>
    <property type="match status" value="1"/>
</dbReference>
<evidence type="ECO:0000256" key="7">
    <source>
        <dbReference type="ARBA" id="ARBA00048696"/>
    </source>
</evidence>
<keyword evidence="4" id="KW-0067">ATP-binding</keyword>
<dbReference type="RefSeq" id="WP_158404015.1">
    <property type="nucleotide sequence ID" value="NZ_CP010401.1"/>
</dbReference>
<evidence type="ECO:0000313" key="10">
    <source>
        <dbReference type="Proteomes" id="UP000057213"/>
    </source>
</evidence>
<dbReference type="PROSITE" id="PS51459">
    <property type="entry name" value="FIDO"/>
    <property type="match status" value="1"/>
</dbReference>
<dbReference type="NCBIfam" id="NF033856">
    <property type="entry name" value="T4SS_effec_BID"/>
    <property type="match status" value="1"/>
</dbReference>
<keyword evidence="1" id="KW-0808">Transferase</keyword>
<dbReference type="STRING" id="1318743.PU02_0225"/>
<sequence length="535" mass="61042">MKEKPNPQSYFYPRSEVLKNKYGIKDAAELKKICLKNALEASADLRNEPLPEEINSFYLLYLHRRLFEKTFGWAGHTRDAAFAFPDGTFAQMLEMKSDTGFHFAHGLEIKRGLYNFDKTLREKDYLKNLSHGEFVREVTPLFVSLDWIRPFKEGNRQTQKLFFEKLANAAGYTLDFSLVTNQRFKNACIEAMERDNLEPMRHMFKDISQPQKMALSREVFSDAGAVKKKHFETPNIVAAKDGATVEGVFVNARENTLTINMKNDPVTSPSNKIEVGKIDALRADDHKCFTPLDTSEILIPGITMRPLTPNRLSTMLKDDPHVQKSLEDIQRLSHVVYGNPAKLDKEMAMILDNPKFSLILAEKIQDDPASIAKLAGAKHILWKNDLRKNAENHARFLSDAIVKHGEIVSHIQDNVLKEYQQEQERQRYPVVKPSESLQRYLSLPLKYRKELLSYPGMKRELNDFVKALNNRLPQSAHKAIEEGNHAEFAKAIDVPFDQAQKIAEIVTAAKDVHKYVQVPAVNRAQNAVISHASLT</sequence>
<evidence type="ECO:0000256" key="2">
    <source>
        <dbReference type="ARBA" id="ARBA00022695"/>
    </source>
</evidence>
<dbReference type="PANTHER" id="PTHR39560">
    <property type="entry name" value="PROTEIN ADENYLYLTRANSFERASE FIC-RELATED"/>
    <property type="match status" value="1"/>
</dbReference>
<dbReference type="PANTHER" id="PTHR39560:SF1">
    <property type="entry name" value="PROTEIN ADENYLYLTRANSFERASE FIC-RELATED"/>
    <property type="match status" value="1"/>
</dbReference>
<dbReference type="Gene3D" id="2.40.50.140">
    <property type="entry name" value="Nucleic acid-binding proteins"/>
    <property type="match status" value="1"/>
</dbReference>